<dbReference type="GO" id="GO:0005667">
    <property type="term" value="C:transcription regulator complex"/>
    <property type="evidence" value="ECO:0007669"/>
    <property type="project" value="TreeGrafter"/>
</dbReference>
<feature type="region of interest" description="Disordered" evidence="2">
    <location>
        <begin position="1485"/>
        <end position="1504"/>
    </location>
</feature>
<keyword evidence="5" id="KW-1185">Reference proteome</keyword>
<feature type="region of interest" description="Disordered" evidence="2">
    <location>
        <begin position="1133"/>
        <end position="1367"/>
    </location>
</feature>
<dbReference type="Proteomes" id="UP000887568">
    <property type="component" value="Unplaced"/>
</dbReference>
<feature type="compositionally biased region" description="Basic and acidic residues" evidence="2">
    <location>
        <begin position="1197"/>
        <end position="1228"/>
    </location>
</feature>
<feature type="region of interest" description="Disordered" evidence="2">
    <location>
        <begin position="740"/>
        <end position="1107"/>
    </location>
</feature>
<dbReference type="EnsemblMetazoa" id="XM_038191327.1">
    <property type="protein sequence ID" value="XP_038047255.1"/>
    <property type="gene ID" value="LOC119721311"/>
</dbReference>
<feature type="compositionally biased region" description="Polar residues" evidence="2">
    <location>
        <begin position="502"/>
        <end position="512"/>
    </location>
</feature>
<feature type="compositionally biased region" description="Basic and acidic residues" evidence="2">
    <location>
        <begin position="1245"/>
        <end position="1255"/>
    </location>
</feature>
<dbReference type="RefSeq" id="XP_038047255.1">
    <property type="nucleotide sequence ID" value="XM_038191327.1"/>
</dbReference>
<sequence>MDGALKCDKDYLSRRGVLDDVRRRAVSKYSRQCPQCGNYAKRRRGTTKKVLQKEKNLLAAATPEKGEDKSVCNNKHSSIGADKNAWDGFLEKGQQQPCPCNIKLHPFDTEEPVLVLSLKSRSRTVLYKHSGTCSYTVRHSLARGRKPKKSSMNTKPNGDSRSKTGISSAYRDERHSAPYPVAKRQIAKKSTTQLVRDFQPNRSDHPNSSREVEGIPEKRQRLSDTYASHADRGSSQYDRDRGQLTVNGRERSRSRDRDYWQNEPTGYNEQHHRRSRSQGNQRHDPLAKRDSRDGFGRDSRDGFGRYDDRRDASFQASRSLQQIDPDPTYQRNAYRKGGYNRREDQEHIPRWRDGSLSNRGASFAARLDKNADKANATSASRSRDSSPANVNRGIGKSLPPNSSYPSWLDGLPKEVPSLDQKELDKDSECKNKESVQSSTEKDRRLNPRPEANLLSEKEKRQSTTEASKKSAANLSSNPDSSISSRTSSSDSSKTPASLASEIQGNNASNLAQSKEKAIPSSTEIHGNSAAKSASNSARKSSSDSSPAIRDETEHTESGGISDVSTRKPAAATKSKDDQNSSPPGNGSGLSNNIVKNPVKSLAEKAVSDRVKAVSLLNATKSKNTCDSDDVSSHAGVPHEKSSESQSTSDAKKMTEQLDDDTRKECVSSPARPVLSAKQSVEDNEKSGLGKVAVSSRSPSPKESSLTKVSRSPSPHVKQDVSEGSLNMKKLKSIINKAFPKAHSSVAKEEVPLMNKSRPSSPKVSDVNIELEAPSMKLNSSKTSGPSLEVVKEGSSALAEKNHSSDVPEDKVMLTERLPFEPNTTLTKTAVETKTVESNSVSSKSVSNISESSTEPIEESYHIRISSIEGGITVPNLPKSSDSVVKAVDGRDLEKCGPSSVARSQSTETQQDQSSKETPDAPIPMDVADELSLPSTKQSLDDRTNPHNCTGEPSNMDLNASKKVDVAAKTKENSVLNESLPMSEATPSDDVIEPMEISSPLRRVHDGPKESSEKPTCLDESPPTDDTNTDSTQDHEQDCAKPSGNSATQLKVTAEVAQQDASEKGKSIEGCNSEDSRSSPVGDAVTTNKLPSANPTSATNPAPVEPASITDLVSSEKIVSASVADGASKSLDVAASKAETCVPKESLVDPIPTDEKSGPNIVRTGKRQRSNSSDVTEPEEAEDINKRPKLVAISAESSKADLKANVEETCKDERTTEATKVQVDKEKNSDANNPDQNMEVAGVSDLKSETKTEKSDTVVQPQAELPVPLTKDISAGNQPTVPKTRSSPVPPASVTSSKTTTPSSKESSLQPKRKEEPSSVSGSHSIKAEPSKSKMSAPTKRPSSTSPSPVPTPQGPAKSSPRDKKPKQISIKDLRLLIEKHSQVALHSKLELLHRQLEVANKGERAWKERALELQAQLKAVQGQLNKTKGEKENLETKMSEVQEQLETAEKKLQDKGIIKESISTETQYDNQDITQKSVDADAVDSMEVTQEAQPEKGIIKENISTETQYDKKDITQKSVDADVVDSMEVTPETQPEKVEESPKAASDKADLPNSNCLRSVDEVSRSQVVSKDKLPEGDQLAASVDKVPATRRQSASPEVVELSAKIVVCNPVQATSKETTASVTEIAPKNLPASAPGNAPSNTVQRATPPTIINKLASQETPITSAPPQSTTAPAPAVVQSTTSTAGTSIEKAIVPATPKLATSDACPPATKAPAPSVAQAKTSVAVTAPKESQPNVMAPKRAAQPATTAAVGHVASVTPKKVSTPELQETNNSVQVVAVRQQGSLPRGKTSQSPLTPLPHSSSPQALTPPSKAPTPTPSSPRLAPSPRAASPRGKAPTPPKQTSQKPPMPAKQLPAVQPQKAQSATNTPPTKPAQEPECIDLTDDSEEPNISEKRGPPPKQPSGSANLAVGPSQAKMPPPYSGQGQAPRPQNAAPNNTQGLTPKRPTIQQPPPTSQSQVRPTALLGRPRTQAPVPQQQKLQQQQQPKPPGIPPLVAVSSPQKCPNVTIGPPQTALSYPNQRPPMTRIPPVPAMQPVASGLQVSFSQASASPALKTASLVTPNTKTQFNNQALLSGIQTFVSSNVTSTGQSPISSVPGVQQVAISQQQILGINPGMMQRMAVPISNVYFPTAAQAGLPAERVPQPQSERIPQSAITAIQLATIQQQQQQLQQAQKQQQQLQQAHQLQQHAQQLQQQQQQQQQQQAQKLQQQQLQQQQQAQELKQQHQKLLLQQQHQQAQQHIQQQQQQQQQQQIQQQLQQQRIQQQQKRRAVEEQRQNVTVQQQMQLQRQQQQQANMATQEQMQQNQKLQASQIQKQKAIIQQNAQKVQSTIIDLKKQYSILEKENMTLQAKAQTKDVSMPYRMRELEMQQRNNENNRKRIKDEISKQISTQQQYKQRYEQLLAIAPATASLNVNPASATKPSHPAPLPPLPPPTSSSPPKPELNITKVENGIVLSWNMTLDAAAPTIEVYHLYAYQESEAPPSTNLWKKIGEVRALPLPMACTLTMFQPGSIYHFAVCAVDANGHPGPFSAPSSINLPRSDPGAALG</sequence>
<feature type="compositionally biased region" description="Acidic residues" evidence="2">
    <location>
        <begin position="1879"/>
        <end position="1891"/>
    </location>
</feature>
<name>A0A913Z8R4_PATMI</name>
<dbReference type="GO" id="GO:0006355">
    <property type="term" value="P:regulation of DNA-templated transcription"/>
    <property type="evidence" value="ECO:0007669"/>
    <property type="project" value="TreeGrafter"/>
</dbReference>
<reference evidence="4" key="1">
    <citation type="submission" date="2022-11" db="UniProtKB">
        <authorList>
            <consortium name="EnsemblMetazoa"/>
        </authorList>
    </citation>
    <scope>IDENTIFICATION</scope>
</reference>
<dbReference type="OMA" id="QINTHIG"/>
<feature type="compositionally biased region" description="Polar residues" evidence="2">
    <location>
        <begin position="150"/>
        <end position="167"/>
    </location>
</feature>
<evidence type="ECO:0000256" key="2">
    <source>
        <dbReference type="SAM" id="MobiDB-lite"/>
    </source>
</evidence>
<dbReference type="PANTHER" id="PTHR23210">
    <property type="entry name" value="ACTIVATING TRANSCRIPTION FACTOR 7 INTERACTING PROTEIN"/>
    <property type="match status" value="1"/>
</dbReference>
<feature type="region of interest" description="Disordered" evidence="2">
    <location>
        <begin position="1662"/>
        <end position="1686"/>
    </location>
</feature>
<evidence type="ECO:0000313" key="4">
    <source>
        <dbReference type="EnsemblMetazoa" id="XP_038047255.1"/>
    </source>
</evidence>
<feature type="compositionally biased region" description="Basic and acidic residues" evidence="2">
    <location>
        <begin position="281"/>
        <end position="312"/>
    </location>
</feature>
<feature type="region of interest" description="Disordered" evidence="2">
    <location>
        <begin position="616"/>
        <end position="724"/>
    </location>
</feature>
<evidence type="ECO:0000256" key="1">
    <source>
        <dbReference type="SAM" id="Coils"/>
    </source>
</evidence>
<accession>A0A913Z8R4</accession>
<dbReference type="Pfam" id="PF16794">
    <property type="entry name" value="fn3_4"/>
    <property type="match status" value="1"/>
</dbReference>
<feature type="compositionally biased region" description="Low complexity" evidence="2">
    <location>
        <begin position="1335"/>
        <end position="1346"/>
    </location>
</feature>
<feature type="compositionally biased region" description="Pro residues" evidence="2">
    <location>
        <begin position="2424"/>
        <end position="2442"/>
    </location>
</feature>
<feature type="coiled-coil region" evidence="1">
    <location>
        <begin position="2325"/>
        <end position="2384"/>
    </location>
</feature>
<feature type="compositionally biased region" description="Basic and acidic residues" evidence="2">
    <location>
        <begin position="959"/>
        <end position="971"/>
    </location>
</feature>
<feature type="compositionally biased region" description="Basic and acidic residues" evidence="2">
    <location>
        <begin position="649"/>
        <end position="665"/>
    </location>
</feature>
<feature type="compositionally biased region" description="Polar residues" evidence="2">
    <location>
        <begin position="1861"/>
        <end position="1870"/>
    </location>
</feature>
<dbReference type="InterPro" id="IPR036116">
    <property type="entry name" value="FN3_sf"/>
</dbReference>
<feature type="compositionally biased region" description="Low complexity" evidence="2">
    <location>
        <begin position="528"/>
        <end position="547"/>
    </location>
</feature>
<proteinExistence type="predicted"/>
<feature type="compositionally biased region" description="Low complexity" evidence="2">
    <location>
        <begin position="1972"/>
        <end position="1986"/>
    </location>
</feature>
<feature type="compositionally biased region" description="Polar residues" evidence="2">
    <location>
        <begin position="1084"/>
        <end position="1099"/>
    </location>
</feature>
<feature type="compositionally biased region" description="Basic and acidic residues" evidence="2">
    <location>
        <begin position="419"/>
        <end position="447"/>
    </location>
</feature>
<feature type="compositionally biased region" description="Basic and acidic residues" evidence="2">
    <location>
        <begin position="799"/>
        <end position="813"/>
    </location>
</feature>
<feature type="compositionally biased region" description="Polar residues" evidence="2">
    <location>
        <begin position="375"/>
        <end position="389"/>
    </location>
</feature>
<evidence type="ECO:0000313" key="5">
    <source>
        <dbReference type="Proteomes" id="UP000887568"/>
    </source>
</evidence>
<dbReference type="Gene3D" id="2.60.40.10">
    <property type="entry name" value="Immunoglobulins"/>
    <property type="match status" value="1"/>
</dbReference>
<dbReference type="InterPro" id="IPR013783">
    <property type="entry name" value="Ig-like_fold"/>
</dbReference>
<dbReference type="InterPro" id="IPR056565">
    <property type="entry name" value="Fn3_ATF7IP"/>
</dbReference>
<feature type="compositionally biased region" description="Polar residues" evidence="2">
    <location>
        <begin position="1274"/>
        <end position="1284"/>
    </location>
</feature>
<feature type="domain" description="Fibronectin type-III" evidence="3">
    <location>
        <begin position="2438"/>
        <end position="2541"/>
    </location>
</feature>
<evidence type="ECO:0000259" key="3">
    <source>
        <dbReference type="PROSITE" id="PS50853"/>
    </source>
</evidence>
<feature type="compositionally biased region" description="Low complexity" evidence="2">
    <location>
        <begin position="1821"/>
        <end position="1834"/>
    </location>
</feature>
<feature type="compositionally biased region" description="Basic and acidic residues" evidence="2">
    <location>
        <begin position="229"/>
        <end position="260"/>
    </location>
</feature>
<feature type="region of interest" description="Disordered" evidence="2">
    <location>
        <begin position="137"/>
        <end position="595"/>
    </location>
</feature>
<feature type="region of interest" description="Disordered" evidence="2">
    <location>
        <begin position="1780"/>
        <end position="2021"/>
    </location>
</feature>
<dbReference type="GO" id="GO:0003712">
    <property type="term" value="F:transcription coregulator activity"/>
    <property type="evidence" value="ECO:0007669"/>
    <property type="project" value="TreeGrafter"/>
</dbReference>
<feature type="compositionally biased region" description="Low complexity" evidence="2">
    <location>
        <begin position="579"/>
        <end position="592"/>
    </location>
</feature>
<keyword evidence="1" id="KW-0175">Coiled coil</keyword>
<feature type="compositionally biased region" description="Basic and acidic residues" evidence="2">
    <location>
        <begin position="1534"/>
        <end position="1550"/>
    </location>
</feature>
<feature type="coiled-coil region" evidence="1">
    <location>
        <begin position="1410"/>
        <end position="1451"/>
    </location>
</feature>
<feature type="region of interest" description="Disordered" evidence="2">
    <location>
        <begin position="1627"/>
        <end position="1646"/>
    </location>
</feature>
<dbReference type="PROSITE" id="PS50853">
    <property type="entry name" value="FN3"/>
    <property type="match status" value="1"/>
</dbReference>
<organism evidence="4 5">
    <name type="scientific">Patiria miniata</name>
    <name type="common">Bat star</name>
    <name type="synonym">Asterina miniata</name>
    <dbReference type="NCBI Taxonomy" id="46514"/>
    <lineage>
        <taxon>Eukaryota</taxon>
        <taxon>Metazoa</taxon>
        <taxon>Echinodermata</taxon>
        <taxon>Eleutherozoa</taxon>
        <taxon>Asterozoa</taxon>
        <taxon>Asteroidea</taxon>
        <taxon>Valvatacea</taxon>
        <taxon>Valvatida</taxon>
        <taxon>Asterinidae</taxon>
        <taxon>Patiria</taxon>
    </lineage>
</organism>
<feature type="compositionally biased region" description="Low complexity" evidence="2">
    <location>
        <begin position="1662"/>
        <end position="1677"/>
    </location>
</feature>
<feature type="compositionally biased region" description="Low complexity" evidence="2">
    <location>
        <begin position="1291"/>
        <end position="1307"/>
    </location>
</feature>
<feature type="region of interest" description="Disordered" evidence="2">
    <location>
        <begin position="1514"/>
        <end position="1598"/>
    </location>
</feature>
<feature type="compositionally biased region" description="Polar residues" evidence="2">
    <location>
        <begin position="945"/>
        <end position="957"/>
    </location>
</feature>
<dbReference type="GeneID" id="119721311"/>
<feature type="compositionally biased region" description="Basic residues" evidence="2">
    <location>
        <begin position="140"/>
        <end position="149"/>
    </location>
</feature>
<feature type="compositionally biased region" description="Low complexity" evidence="2">
    <location>
        <begin position="469"/>
        <end position="500"/>
    </location>
</feature>
<dbReference type="GO" id="GO:0005634">
    <property type="term" value="C:nucleus"/>
    <property type="evidence" value="ECO:0007669"/>
    <property type="project" value="TreeGrafter"/>
</dbReference>
<feature type="region of interest" description="Disordered" evidence="2">
    <location>
        <begin position="1723"/>
        <end position="1746"/>
    </location>
</feature>
<dbReference type="OrthoDB" id="2434995at2759"/>
<feature type="compositionally biased region" description="Basic and acidic residues" evidence="2">
    <location>
        <begin position="202"/>
        <end position="222"/>
    </location>
</feature>
<feature type="compositionally biased region" description="Polar residues" evidence="2">
    <location>
        <begin position="776"/>
        <end position="785"/>
    </location>
</feature>
<dbReference type="SUPFAM" id="SSF49265">
    <property type="entry name" value="Fibronectin type III"/>
    <property type="match status" value="1"/>
</dbReference>
<dbReference type="InterPro" id="IPR003961">
    <property type="entry name" value="FN3_dom"/>
</dbReference>
<feature type="compositionally biased region" description="Basic and acidic residues" evidence="2">
    <location>
        <begin position="455"/>
        <end position="468"/>
    </location>
</feature>
<feature type="compositionally biased region" description="Polar residues" evidence="2">
    <location>
        <begin position="1723"/>
        <end position="1736"/>
    </location>
</feature>
<dbReference type="PANTHER" id="PTHR23210:SF26">
    <property type="entry name" value="ACTIVATING TRANSCRIPTION FACTOR 7-INTERACTING PROTEIN 1"/>
    <property type="match status" value="1"/>
</dbReference>
<feature type="compositionally biased region" description="Basic and acidic residues" evidence="2">
    <location>
        <begin position="1559"/>
        <end position="1576"/>
    </location>
</feature>
<feature type="compositionally biased region" description="Basic and acidic residues" evidence="2">
    <location>
        <begin position="1002"/>
        <end position="1016"/>
    </location>
</feature>
<feature type="compositionally biased region" description="Low complexity" evidence="2">
    <location>
        <begin position="903"/>
        <end position="912"/>
    </location>
</feature>
<feature type="compositionally biased region" description="Low complexity" evidence="2">
    <location>
        <begin position="823"/>
        <end position="854"/>
    </location>
</feature>
<feature type="region of interest" description="Disordered" evidence="2">
    <location>
        <begin position="2414"/>
        <end position="2443"/>
    </location>
</feature>
<protein>
    <recommendedName>
        <fullName evidence="3">Fibronectin type-III domain-containing protein</fullName>
    </recommendedName>
</protein>
<dbReference type="InterPro" id="IPR026085">
    <property type="entry name" value="ATF7-int"/>
</dbReference>
<feature type="compositionally biased region" description="Low complexity" evidence="2">
    <location>
        <begin position="694"/>
        <end position="703"/>
    </location>
</feature>
<feature type="compositionally biased region" description="Basic and acidic residues" evidence="2">
    <location>
        <begin position="340"/>
        <end position="353"/>
    </location>
</feature>
<feature type="compositionally biased region" description="Low complexity" evidence="2">
    <location>
        <begin position="1791"/>
        <end position="1811"/>
    </location>
</feature>
<feature type="coiled-coil region" evidence="1">
    <location>
        <begin position="2160"/>
        <end position="2278"/>
    </location>
</feature>